<proteinExistence type="predicted"/>
<reference evidence="1" key="1">
    <citation type="journal article" date="2020" name="mSystems">
        <title>Genome- and Community-Level Interaction Insights into Carbon Utilization and Element Cycling Functions of Hydrothermarchaeota in Hydrothermal Sediment.</title>
        <authorList>
            <person name="Zhou Z."/>
            <person name="Liu Y."/>
            <person name="Xu W."/>
            <person name="Pan J."/>
            <person name="Luo Z.H."/>
            <person name="Li M."/>
        </authorList>
    </citation>
    <scope>NUCLEOTIDE SEQUENCE [LARGE SCALE GENOMIC DNA]</scope>
    <source>
        <strain evidence="1">HyVt-26</strain>
    </source>
</reference>
<feature type="non-terminal residue" evidence="1">
    <location>
        <position position="1"/>
    </location>
</feature>
<organism evidence="1">
    <name type="scientific">Thiolapillus brandeum</name>
    <dbReference type="NCBI Taxonomy" id="1076588"/>
    <lineage>
        <taxon>Bacteria</taxon>
        <taxon>Pseudomonadati</taxon>
        <taxon>Pseudomonadota</taxon>
        <taxon>Gammaproteobacteria</taxon>
        <taxon>Chromatiales</taxon>
        <taxon>Sedimenticolaceae</taxon>
        <taxon>Thiolapillus</taxon>
    </lineage>
</organism>
<name>A0A831KCG6_9GAMM</name>
<comment type="caution">
    <text evidence="1">The sequence shown here is derived from an EMBL/GenBank/DDBJ whole genome shotgun (WGS) entry which is preliminary data.</text>
</comment>
<dbReference type="Pfam" id="PF14367">
    <property type="entry name" value="DUF4411"/>
    <property type="match status" value="1"/>
</dbReference>
<dbReference type="Proteomes" id="UP000885822">
    <property type="component" value="Unassembled WGS sequence"/>
</dbReference>
<dbReference type="AlphaFoldDB" id="A0A831KCG6"/>
<dbReference type="EMBL" id="DRCV01000107">
    <property type="protein sequence ID" value="HDK37844.1"/>
    <property type="molecule type" value="Genomic_DNA"/>
</dbReference>
<sequence length="36" mass="4279">TEVFRDNSAKIPNVCKHFSVECINLEGFMEQEEWTF</sequence>
<dbReference type="InterPro" id="IPR016541">
    <property type="entry name" value="UCP008505"/>
</dbReference>
<protein>
    <submittedName>
        <fullName evidence="1">DUF4411 family protein</fullName>
    </submittedName>
</protein>
<accession>A0A831KCG6</accession>
<evidence type="ECO:0000313" key="1">
    <source>
        <dbReference type="EMBL" id="HDK37844.1"/>
    </source>
</evidence>
<gene>
    <name evidence="1" type="ORF">ENG92_02365</name>
</gene>